<dbReference type="InterPro" id="IPR013394">
    <property type="entry name" value="T3SS_HrpB1/HrpK"/>
</dbReference>
<accession>A0AA41E9D9</accession>
<organism evidence="2 3">
    <name type="scientific">Burkholderia ambifaria</name>
    <dbReference type="NCBI Taxonomy" id="152480"/>
    <lineage>
        <taxon>Bacteria</taxon>
        <taxon>Pseudomonadati</taxon>
        <taxon>Pseudomonadota</taxon>
        <taxon>Betaproteobacteria</taxon>
        <taxon>Burkholderiales</taxon>
        <taxon>Burkholderiaceae</taxon>
        <taxon>Burkholderia</taxon>
        <taxon>Burkholderia cepacia complex</taxon>
    </lineage>
</organism>
<evidence type="ECO:0008006" key="4">
    <source>
        <dbReference type="Google" id="ProtNLM"/>
    </source>
</evidence>
<sequence>MNQEHEYSTCSHELFGALIEVVRMSVVDQFPTTRVDVDDVEHLLEALHAMRPNVPELSLFDGFVQVVRGNWREATDIFRALVDRSIGLPGSKAMLIYCLSSSGDHDWRIVANQLLDDDGVTPEARMLVHAVVARNDVEEAGEHALVSGEFVEPDSLKQLQADSVAGGAGNDGGGSVTTEPPMFDGQYLRL</sequence>
<comment type="caution">
    <text evidence="2">The sequence shown here is derived from an EMBL/GenBank/DDBJ whole genome shotgun (WGS) entry which is preliminary data.</text>
</comment>
<dbReference type="AlphaFoldDB" id="A0AA41E9D9"/>
<reference evidence="2" key="1">
    <citation type="submission" date="2021-04" db="EMBL/GenBank/DDBJ databases">
        <title>A collection of bacterial strains from the Burkholderia cepacia Research Laboratory and Repository.</title>
        <authorList>
            <person name="Lipuma J."/>
            <person name="Spilker T."/>
        </authorList>
    </citation>
    <scope>NUCLEOTIDE SEQUENCE</scope>
    <source>
        <strain evidence="2">AU36012</strain>
    </source>
</reference>
<evidence type="ECO:0000313" key="2">
    <source>
        <dbReference type="EMBL" id="MBR8130782.1"/>
    </source>
</evidence>
<dbReference type="Proteomes" id="UP000682266">
    <property type="component" value="Unassembled WGS sequence"/>
</dbReference>
<feature type="region of interest" description="Disordered" evidence="1">
    <location>
        <begin position="163"/>
        <end position="190"/>
    </location>
</feature>
<name>A0AA41E9D9_9BURK</name>
<dbReference type="Pfam" id="PF09613">
    <property type="entry name" value="HrpB1_HrpK"/>
    <property type="match status" value="1"/>
</dbReference>
<proteinExistence type="predicted"/>
<evidence type="ECO:0000313" key="3">
    <source>
        <dbReference type="Proteomes" id="UP000682266"/>
    </source>
</evidence>
<feature type="compositionally biased region" description="Gly residues" evidence="1">
    <location>
        <begin position="166"/>
        <end position="175"/>
    </location>
</feature>
<protein>
    <recommendedName>
        <fullName evidence="4">HrpB1 family type III secretion system apparatus protein</fullName>
    </recommendedName>
</protein>
<dbReference type="EMBL" id="JAGSVG010000015">
    <property type="protein sequence ID" value="MBR8130782.1"/>
    <property type="molecule type" value="Genomic_DNA"/>
</dbReference>
<evidence type="ECO:0000256" key="1">
    <source>
        <dbReference type="SAM" id="MobiDB-lite"/>
    </source>
</evidence>
<gene>
    <name evidence="2" type="ORF">KDW93_17720</name>
</gene>
<dbReference type="RefSeq" id="WP_176091118.1">
    <property type="nucleotide sequence ID" value="NZ_CADERF010000018.1"/>
</dbReference>